<dbReference type="AlphaFoldDB" id="A0A518C3C8"/>
<feature type="domain" description="Coenzyme F420 hydrogenase/dehydrogenase beta subunit C-terminal" evidence="2">
    <location>
        <begin position="97"/>
        <end position="240"/>
    </location>
</feature>
<dbReference type="InterPro" id="IPR007525">
    <property type="entry name" value="FrhB_FdhB_C"/>
</dbReference>
<keyword evidence="4" id="KW-1185">Reference proteome</keyword>
<accession>A0A518C3C8</accession>
<dbReference type="Pfam" id="PF04432">
    <property type="entry name" value="FrhB_FdhB_C"/>
    <property type="match status" value="1"/>
</dbReference>
<dbReference type="Pfam" id="PF04422">
    <property type="entry name" value="FrhB_FdhB_N"/>
    <property type="match status" value="1"/>
</dbReference>
<evidence type="ECO:0000313" key="4">
    <source>
        <dbReference type="Proteomes" id="UP000318626"/>
    </source>
</evidence>
<evidence type="ECO:0000259" key="2">
    <source>
        <dbReference type="Pfam" id="PF04432"/>
    </source>
</evidence>
<dbReference type="Proteomes" id="UP000318626">
    <property type="component" value="Chromosome"/>
</dbReference>
<proteinExistence type="predicted"/>
<gene>
    <name evidence="3" type="ORF">Pan97_07220</name>
</gene>
<organism evidence="3 4">
    <name type="scientific">Bremerella volcania</name>
    <dbReference type="NCBI Taxonomy" id="2527984"/>
    <lineage>
        <taxon>Bacteria</taxon>
        <taxon>Pseudomonadati</taxon>
        <taxon>Planctomycetota</taxon>
        <taxon>Planctomycetia</taxon>
        <taxon>Pirellulales</taxon>
        <taxon>Pirellulaceae</taxon>
        <taxon>Bremerella</taxon>
    </lineage>
</organism>
<name>A0A518C3C8_9BACT</name>
<dbReference type="KEGG" id="bvo:Pan97_07220"/>
<protein>
    <submittedName>
        <fullName evidence="3">Uncharacterized protein</fullName>
    </submittedName>
</protein>
<evidence type="ECO:0000313" key="3">
    <source>
        <dbReference type="EMBL" id="QDU73723.1"/>
    </source>
</evidence>
<dbReference type="InterPro" id="IPR007516">
    <property type="entry name" value="Co_F420_Hydgase/DH_bsu_N"/>
</dbReference>
<sequence>MSHFLIRSKNPETRLCASSGGFAREFLAGLLRYRLVDVVCYVSTGNSANGLRPIIRTTSDPSEILTSTCTSSVYHPVNPLPTIARVQGRCAATLLACHAKSANRQSLPHLTCKVELLCKLVPPRRWTLEMLAQMKVDPSNVSKYAYRYGEPPGKFTVWTRDNKLLTKDFRPSWPDEDREHFPSFCKSCALRDGGSDVLCCDPWRISGAIGFTLVSVRSSKWMPIIRQLERDGQIETHPVSRQEWERNNQRFYACKAVRK</sequence>
<feature type="domain" description="Coenzyme F420 hydrogenase/dehydrogenase beta subunit N-terminal" evidence="1">
    <location>
        <begin position="6"/>
        <end position="77"/>
    </location>
</feature>
<dbReference type="EMBL" id="CP036289">
    <property type="protein sequence ID" value="QDU73723.1"/>
    <property type="molecule type" value="Genomic_DNA"/>
</dbReference>
<reference evidence="4" key="1">
    <citation type="submission" date="2019-02" db="EMBL/GenBank/DDBJ databases">
        <title>Deep-cultivation of Planctomycetes and their phenomic and genomic characterization uncovers novel biology.</title>
        <authorList>
            <person name="Wiegand S."/>
            <person name="Jogler M."/>
            <person name="Boedeker C."/>
            <person name="Pinto D."/>
            <person name="Vollmers J."/>
            <person name="Rivas-Marin E."/>
            <person name="Kohn T."/>
            <person name="Peeters S.H."/>
            <person name="Heuer A."/>
            <person name="Rast P."/>
            <person name="Oberbeckmann S."/>
            <person name="Bunk B."/>
            <person name="Jeske O."/>
            <person name="Meyerdierks A."/>
            <person name="Storesund J.E."/>
            <person name="Kallscheuer N."/>
            <person name="Luecker S."/>
            <person name="Lage O.M."/>
            <person name="Pohl T."/>
            <person name="Merkel B.J."/>
            <person name="Hornburger P."/>
            <person name="Mueller R.-W."/>
            <person name="Bruemmer F."/>
            <person name="Labrenz M."/>
            <person name="Spormann A.M."/>
            <person name="Op den Camp H."/>
            <person name="Overmann J."/>
            <person name="Amann R."/>
            <person name="Jetten M.S.M."/>
            <person name="Mascher T."/>
            <person name="Medema M.H."/>
            <person name="Devos D.P."/>
            <person name="Kaster A.-K."/>
            <person name="Ovreas L."/>
            <person name="Rohde M."/>
            <person name="Galperin M.Y."/>
            <person name="Jogler C."/>
        </authorList>
    </citation>
    <scope>NUCLEOTIDE SEQUENCE [LARGE SCALE GENOMIC DNA]</scope>
    <source>
        <strain evidence="4">Pan97</strain>
    </source>
</reference>
<evidence type="ECO:0000259" key="1">
    <source>
        <dbReference type="Pfam" id="PF04422"/>
    </source>
</evidence>